<evidence type="ECO:0000313" key="3">
    <source>
        <dbReference type="Proteomes" id="UP000606721"/>
    </source>
</evidence>
<comment type="caution">
    <text evidence="2">The sequence shown here is derived from an EMBL/GenBank/DDBJ whole genome shotgun (WGS) entry which is preliminary data.</text>
</comment>
<keyword evidence="3" id="KW-1185">Reference proteome</keyword>
<sequence>MKTDKWFYELFLSQPGMLAELMPGIEENWEFVYNAPVVKEKEFRLDGVFTPVSNNPMIPMVFAEAQMQSDAGFYGRYFSQLFVYINQYTVKQDWRGLLILRDRNQGLGWEVPYTELLERRVTQLYLSDLRDQQELTPNLMLLQLLVTEKDKSAVIGRKLLQEADTRGEFQRRLSLIETILANKFPELTKEMIMNMLDLETVDITQSRFYQEIIVEGLQEGRQKGLQEGLQKGLQEGEANLVIRQLRRRLGELPESQCSQIKSFPVSQLESLGEALLDFQGIDDLDDWLQKYTKLS</sequence>
<dbReference type="Pfam" id="PF11103">
    <property type="entry name" value="DUF2887"/>
    <property type="match status" value="1"/>
</dbReference>
<dbReference type="EMBL" id="JACJQT010000058">
    <property type="protein sequence ID" value="MBD2280320.1"/>
    <property type="molecule type" value="Genomic_DNA"/>
</dbReference>
<name>A0ABR8C0N5_APHFL</name>
<evidence type="ECO:0000259" key="1">
    <source>
        <dbReference type="Pfam" id="PF14261"/>
    </source>
</evidence>
<proteinExistence type="predicted"/>
<reference evidence="2 3" key="1">
    <citation type="journal article" date="2020" name="ISME J.">
        <title>Comparative genomics reveals insights into cyanobacterial evolution and habitat adaptation.</title>
        <authorList>
            <person name="Chen M.Y."/>
            <person name="Teng W.K."/>
            <person name="Zhao L."/>
            <person name="Hu C.X."/>
            <person name="Zhou Y.K."/>
            <person name="Han B.P."/>
            <person name="Song L.R."/>
            <person name="Shu W.S."/>
        </authorList>
    </citation>
    <scope>NUCLEOTIDE SEQUENCE [LARGE SCALE GENOMIC DNA]</scope>
    <source>
        <strain evidence="2 3">FACHB-1040</strain>
    </source>
</reference>
<dbReference type="Pfam" id="PF14261">
    <property type="entry name" value="DUF4351"/>
    <property type="match status" value="1"/>
</dbReference>
<gene>
    <name evidence="2" type="ORF">H6F99_19215</name>
</gene>
<dbReference type="RefSeq" id="WP_190383918.1">
    <property type="nucleotide sequence ID" value="NZ_JACJQT010000058.1"/>
</dbReference>
<dbReference type="Proteomes" id="UP000606721">
    <property type="component" value="Unassembled WGS sequence"/>
</dbReference>
<dbReference type="PANTHER" id="PTHR35586:SF2">
    <property type="entry name" value="SLL1542 PROTEIN"/>
    <property type="match status" value="1"/>
</dbReference>
<dbReference type="PANTHER" id="PTHR35586">
    <property type="entry name" value="SLL1691 PROTEIN"/>
    <property type="match status" value="1"/>
</dbReference>
<feature type="domain" description="DUF4351" evidence="1">
    <location>
        <begin position="230"/>
        <end position="288"/>
    </location>
</feature>
<organism evidence="2 3">
    <name type="scientific">Aphanizomenon flos-aquae FACHB-1040</name>
    <dbReference type="NCBI Taxonomy" id="2692887"/>
    <lineage>
        <taxon>Bacteria</taxon>
        <taxon>Bacillati</taxon>
        <taxon>Cyanobacteriota</taxon>
        <taxon>Cyanophyceae</taxon>
        <taxon>Nostocales</taxon>
        <taxon>Aphanizomenonaceae</taxon>
        <taxon>Aphanizomenon</taxon>
    </lineage>
</organism>
<dbReference type="InterPro" id="IPR022573">
    <property type="entry name" value="DUF2887"/>
</dbReference>
<accession>A0ABR8C0N5</accession>
<evidence type="ECO:0000313" key="2">
    <source>
        <dbReference type="EMBL" id="MBD2280320.1"/>
    </source>
</evidence>
<protein>
    <submittedName>
        <fullName evidence="2">DUF2887 domain-containing protein</fullName>
    </submittedName>
</protein>
<dbReference type="InterPro" id="IPR025587">
    <property type="entry name" value="DUF4351"/>
</dbReference>